<protein>
    <submittedName>
        <fullName evidence="4">DedA family protein</fullName>
    </submittedName>
</protein>
<name>A0ABT2UNA8_9BACL</name>
<dbReference type="InterPro" id="IPR051311">
    <property type="entry name" value="DedA_domain"/>
</dbReference>
<feature type="transmembrane region" description="Helical" evidence="2">
    <location>
        <begin position="12"/>
        <end position="32"/>
    </location>
</feature>
<evidence type="ECO:0000256" key="1">
    <source>
        <dbReference type="ARBA" id="ARBA00010792"/>
    </source>
</evidence>
<keyword evidence="2" id="KW-1133">Transmembrane helix</keyword>
<dbReference type="PANTHER" id="PTHR42709:SF9">
    <property type="entry name" value="ALKALINE PHOSPHATASE LIKE PROTEIN"/>
    <property type="match status" value="1"/>
</dbReference>
<evidence type="ECO:0000313" key="5">
    <source>
        <dbReference type="Proteomes" id="UP001652445"/>
    </source>
</evidence>
<evidence type="ECO:0000259" key="3">
    <source>
        <dbReference type="Pfam" id="PF09335"/>
    </source>
</evidence>
<dbReference type="EMBL" id="JAOQIO010000098">
    <property type="protein sequence ID" value="MCU6796133.1"/>
    <property type="molecule type" value="Genomic_DNA"/>
</dbReference>
<feature type="transmembrane region" description="Helical" evidence="2">
    <location>
        <begin position="136"/>
        <end position="156"/>
    </location>
</feature>
<dbReference type="Pfam" id="PF09335">
    <property type="entry name" value="VTT_dom"/>
    <property type="match status" value="1"/>
</dbReference>
<keyword evidence="5" id="KW-1185">Reference proteome</keyword>
<comment type="caution">
    <text evidence="4">The sequence shown here is derived from an EMBL/GenBank/DDBJ whole genome shotgun (WGS) entry which is preliminary data.</text>
</comment>
<feature type="transmembrane region" description="Helical" evidence="2">
    <location>
        <begin position="52"/>
        <end position="77"/>
    </location>
</feature>
<gene>
    <name evidence="4" type="ORF">OB236_28830</name>
</gene>
<comment type="similarity">
    <text evidence="1">Belongs to the DedA family.</text>
</comment>
<proteinExistence type="inferred from homology"/>
<evidence type="ECO:0000256" key="2">
    <source>
        <dbReference type="SAM" id="Phobius"/>
    </source>
</evidence>
<evidence type="ECO:0000313" key="4">
    <source>
        <dbReference type="EMBL" id="MCU6796133.1"/>
    </source>
</evidence>
<sequence>MTYEALITMIGQYGYVALFFALWLGIVGMPVPDEGIVMTGGAVTASGLLLPIPAFLLTYLGVVSGLTLGYVIGRWIGTPALNRMRRKKKLALYVDKSERLVARYGSYALAISYFLPVVRHIIPYLVGLNKMSFRRYALISYSTGFVWTLLFFTLGYVAGDHVPQLALLVQRYGLQLLWLPAIALIVYIIIRIWKKQRRLLTKGRLDS</sequence>
<dbReference type="RefSeq" id="WP_262686992.1">
    <property type="nucleotide sequence ID" value="NZ_JAOQIO010000098.1"/>
</dbReference>
<dbReference type="PANTHER" id="PTHR42709">
    <property type="entry name" value="ALKALINE PHOSPHATASE LIKE PROTEIN"/>
    <property type="match status" value="1"/>
</dbReference>
<organism evidence="4 5">
    <name type="scientific">Paenibacillus baimaensis</name>
    <dbReference type="NCBI Taxonomy" id="2982185"/>
    <lineage>
        <taxon>Bacteria</taxon>
        <taxon>Bacillati</taxon>
        <taxon>Bacillota</taxon>
        <taxon>Bacilli</taxon>
        <taxon>Bacillales</taxon>
        <taxon>Paenibacillaceae</taxon>
        <taxon>Paenibacillus</taxon>
    </lineage>
</organism>
<dbReference type="InterPro" id="IPR032816">
    <property type="entry name" value="VTT_dom"/>
</dbReference>
<accession>A0ABT2UNA8</accession>
<keyword evidence="2" id="KW-0472">Membrane</keyword>
<dbReference type="Proteomes" id="UP001652445">
    <property type="component" value="Unassembled WGS sequence"/>
</dbReference>
<feature type="transmembrane region" description="Helical" evidence="2">
    <location>
        <begin position="176"/>
        <end position="193"/>
    </location>
</feature>
<reference evidence="4 5" key="1">
    <citation type="submission" date="2022-09" db="EMBL/GenBank/DDBJ databases">
        <authorList>
            <person name="Han X.L."/>
            <person name="Wang Q."/>
            <person name="Lu T."/>
        </authorList>
    </citation>
    <scope>NUCLEOTIDE SEQUENCE [LARGE SCALE GENOMIC DNA]</scope>
    <source>
        <strain evidence="4 5">WQ 127069</strain>
    </source>
</reference>
<keyword evidence="2" id="KW-0812">Transmembrane</keyword>
<feature type="domain" description="VTT" evidence="3">
    <location>
        <begin position="31"/>
        <end position="156"/>
    </location>
</feature>